<protein>
    <submittedName>
        <fullName evidence="1">Uncharacterized protein</fullName>
    </submittedName>
</protein>
<dbReference type="Proteomes" id="UP000235786">
    <property type="component" value="Unassembled WGS sequence"/>
</dbReference>
<evidence type="ECO:0000313" key="1">
    <source>
        <dbReference type="EMBL" id="PMD30192.1"/>
    </source>
</evidence>
<dbReference type="AlphaFoldDB" id="A0A2J6QVC1"/>
<organism evidence="1 2">
    <name type="scientific">Hyaloscypha variabilis (strain UAMH 11265 / GT02V1 / F)</name>
    <name type="common">Meliniomyces variabilis</name>
    <dbReference type="NCBI Taxonomy" id="1149755"/>
    <lineage>
        <taxon>Eukaryota</taxon>
        <taxon>Fungi</taxon>
        <taxon>Dikarya</taxon>
        <taxon>Ascomycota</taxon>
        <taxon>Pezizomycotina</taxon>
        <taxon>Leotiomycetes</taxon>
        <taxon>Helotiales</taxon>
        <taxon>Hyaloscyphaceae</taxon>
        <taxon>Hyaloscypha</taxon>
        <taxon>Hyaloscypha variabilis</taxon>
    </lineage>
</organism>
<evidence type="ECO:0000313" key="2">
    <source>
        <dbReference type="Proteomes" id="UP000235786"/>
    </source>
</evidence>
<dbReference type="EMBL" id="KZ613968">
    <property type="protein sequence ID" value="PMD30192.1"/>
    <property type="molecule type" value="Genomic_DNA"/>
</dbReference>
<keyword evidence="2" id="KW-1185">Reference proteome</keyword>
<gene>
    <name evidence="1" type="ORF">L207DRAFT_520321</name>
</gene>
<proteinExistence type="predicted"/>
<sequence>MGVSSTRFKTQRQALHDAIPRSLLSFFASLGFPSPATAASPAPDIVSMIQSQIGEIAITFPSKIAPARVFRFGVTQRHSVSNPHIPAK</sequence>
<dbReference type="OrthoDB" id="10366764at2759"/>
<name>A0A2J6QVC1_HYAVF</name>
<reference evidence="1 2" key="1">
    <citation type="submission" date="2016-04" db="EMBL/GenBank/DDBJ databases">
        <title>A degradative enzymes factory behind the ericoid mycorrhizal symbiosis.</title>
        <authorList>
            <consortium name="DOE Joint Genome Institute"/>
            <person name="Martino E."/>
            <person name="Morin E."/>
            <person name="Grelet G."/>
            <person name="Kuo A."/>
            <person name="Kohler A."/>
            <person name="Daghino S."/>
            <person name="Barry K."/>
            <person name="Choi C."/>
            <person name="Cichocki N."/>
            <person name="Clum A."/>
            <person name="Copeland A."/>
            <person name="Hainaut M."/>
            <person name="Haridas S."/>
            <person name="Labutti K."/>
            <person name="Lindquist E."/>
            <person name="Lipzen A."/>
            <person name="Khouja H.-R."/>
            <person name="Murat C."/>
            <person name="Ohm R."/>
            <person name="Olson A."/>
            <person name="Spatafora J."/>
            <person name="Veneault-Fourrey C."/>
            <person name="Henrissat B."/>
            <person name="Grigoriev I."/>
            <person name="Martin F."/>
            <person name="Perotto S."/>
        </authorList>
    </citation>
    <scope>NUCLEOTIDE SEQUENCE [LARGE SCALE GENOMIC DNA]</scope>
    <source>
        <strain evidence="1 2">F</strain>
    </source>
</reference>
<accession>A0A2J6QVC1</accession>